<protein>
    <submittedName>
        <fullName evidence="1">Uncharacterized protein</fullName>
    </submittedName>
</protein>
<dbReference type="EMBL" id="JAOPJF010000013">
    <property type="protein sequence ID" value="KAK1147144.1"/>
    <property type="molecule type" value="Genomic_DNA"/>
</dbReference>
<evidence type="ECO:0000313" key="2">
    <source>
        <dbReference type="Proteomes" id="UP001177260"/>
    </source>
</evidence>
<keyword evidence="2" id="KW-1185">Reference proteome</keyword>
<comment type="caution">
    <text evidence="1">The sequence shown here is derived from an EMBL/GenBank/DDBJ whole genome shotgun (WGS) entry which is preliminary data.</text>
</comment>
<reference evidence="1 2" key="1">
    <citation type="journal article" date="2023" name="ACS Omega">
        <title>Identification of the Neoaspergillic Acid Biosynthesis Gene Cluster by Establishing an In Vitro CRISPR-Ribonucleoprotein Genetic System in Aspergillus melleus.</title>
        <authorList>
            <person name="Yuan B."/>
            <person name="Grau M.F."/>
            <person name="Murata R.M."/>
            <person name="Torok T."/>
            <person name="Venkateswaran K."/>
            <person name="Stajich J.E."/>
            <person name="Wang C.C.C."/>
        </authorList>
    </citation>
    <scope>NUCLEOTIDE SEQUENCE [LARGE SCALE GENOMIC DNA]</scope>
    <source>
        <strain evidence="1 2">IMV 1140</strain>
    </source>
</reference>
<proteinExistence type="predicted"/>
<gene>
    <name evidence="1" type="ORF">N8T08_001883</name>
</gene>
<dbReference type="Proteomes" id="UP001177260">
    <property type="component" value="Unassembled WGS sequence"/>
</dbReference>
<accession>A0ACC3B9E4</accession>
<sequence length="389" mass="43158">MTSQQPPSTMEETTKDTQPTQQDRPSFTIENLNFFVNAGGAEKRLLNQVSWYVKPGQLTALMGASGAGKTTLLGNLSRRKAEGRMTGEILFGGAALSPSFGRSCGFCMQQDIHEPATTVREALQFSALFRQPTKVSREEKLAYVEHIISLLELEKIADALVGSTGVEERKRVTIGVELAVKPSALLFLDEPSGVLFEMFDHVMLLAPGGQTVYFGETGDHASKVSAYFARYGAVMSAKDNPAEFIISTVYAKGPNSADWPQIWSNSPEKEALGEKIRAMNAMTFTPATESGLDSEKGQYALPIVAQILILTQRHWKAVWRNGQYNLSRLFKCLFFKMFVAFTFFHISNSSAGLQNHMFGILLSIWVIPTVCADVHAIWYEKWSIFEARE</sequence>
<organism evidence="1 2">
    <name type="scientific">Aspergillus melleus</name>
    <dbReference type="NCBI Taxonomy" id="138277"/>
    <lineage>
        <taxon>Eukaryota</taxon>
        <taxon>Fungi</taxon>
        <taxon>Dikarya</taxon>
        <taxon>Ascomycota</taxon>
        <taxon>Pezizomycotina</taxon>
        <taxon>Eurotiomycetes</taxon>
        <taxon>Eurotiomycetidae</taxon>
        <taxon>Eurotiales</taxon>
        <taxon>Aspergillaceae</taxon>
        <taxon>Aspergillus</taxon>
        <taxon>Aspergillus subgen. Circumdati</taxon>
    </lineage>
</organism>
<name>A0ACC3B9E4_9EURO</name>
<evidence type="ECO:0000313" key="1">
    <source>
        <dbReference type="EMBL" id="KAK1147144.1"/>
    </source>
</evidence>